<name>A0ABV3ZE58_9BACT</name>
<dbReference type="RefSeq" id="WP_369329569.1">
    <property type="nucleotide sequence ID" value="NZ_JAULBC010000003.1"/>
</dbReference>
<sequence>MSFTKETIFKLLPLFNQVRDQESGNSLVPGQEFDGPLKALLGLIAEQIAVLEENFDQLYDDQFIETCAEWVVPYIGGLVGTRGLITFPGASFSERAQVANTISYRRRKGTAAVLEQLARDVTGWTANVVEYFQLLATTQYLNHLRPTNLSVSALRNWEKMEYVNTPFDKLTRTLDVRNIESRRGKYNIPNVGIFLWRLDSYSITSAPAYKVDDRRYKFDALGKDTQLYNHPVPEDEITHLSTPVNVPMPISRTVMYNYTDDYYGVDRSVFIDDKEFVSICNLSDATDGSGDWVNMPQSKVAVDPVLGRIAFPALQPPPQKVSVNYYYGFSDKIGGGEYARSDSFMSELAVVQVPNQHPTIQAALNVLEQTGGIIEITDNAYYIETPSVKIADGKKIEIRAQDKQRPVLVLDDDLEIFGGENAVLSLNGLLVSGGCLRLPETDGSGKVNQLDSLQVTHCTLLPGPSAQIGTVATQSQQPRLIVEMADVTVKINKSITGAIRASDSSTVYISNSIVDALSDNAVAYCGLNGLDSYGAVLQVENTTVIGKVATRIMQLASNVIFYAASAKDANDILPVTAQRLQEGCVRYSYIPPGSRLPRRFNCQPADDTDATRIRPMFNSLKYGDAAYCQLSRLCAVEITEGADNEAEMGVFRDLYQPQRLTNLRTRLNEYLRFSLQAGIFLAS</sequence>
<accession>A0ABV3ZE58</accession>
<dbReference type="Proteomes" id="UP001560573">
    <property type="component" value="Unassembled WGS sequence"/>
</dbReference>
<dbReference type="InterPro" id="IPR011050">
    <property type="entry name" value="Pectin_lyase_fold/virulence"/>
</dbReference>
<comment type="caution">
    <text evidence="1">The sequence shown here is derived from an EMBL/GenBank/DDBJ whole genome shotgun (WGS) entry which is preliminary data.</text>
</comment>
<evidence type="ECO:0000313" key="2">
    <source>
        <dbReference type="Proteomes" id="UP001560573"/>
    </source>
</evidence>
<evidence type="ECO:0008006" key="3">
    <source>
        <dbReference type="Google" id="ProtNLM"/>
    </source>
</evidence>
<proteinExistence type="predicted"/>
<dbReference type="SUPFAM" id="SSF51126">
    <property type="entry name" value="Pectin lyase-like"/>
    <property type="match status" value="1"/>
</dbReference>
<organism evidence="1 2">
    <name type="scientific">Danxiaibacter flavus</name>
    <dbReference type="NCBI Taxonomy" id="3049108"/>
    <lineage>
        <taxon>Bacteria</taxon>
        <taxon>Pseudomonadati</taxon>
        <taxon>Bacteroidota</taxon>
        <taxon>Chitinophagia</taxon>
        <taxon>Chitinophagales</taxon>
        <taxon>Chitinophagaceae</taxon>
        <taxon>Danxiaibacter</taxon>
    </lineage>
</organism>
<reference evidence="1 2" key="1">
    <citation type="submission" date="2023-07" db="EMBL/GenBank/DDBJ databases">
        <authorList>
            <person name="Lian W.-H."/>
        </authorList>
    </citation>
    <scope>NUCLEOTIDE SEQUENCE [LARGE SCALE GENOMIC DNA]</scope>
    <source>
        <strain evidence="1 2">SYSU DXS3180</strain>
    </source>
</reference>
<protein>
    <recommendedName>
        <fullName evidence="3">Phage tail protein</fullName>
    </recommendedName>
</protein>
<keyword evidence="2" id="KW-1185">Reference proteome</keyword>
<evidence type="ECO:0000313" key="1">
    <source>
        <dbReference type="EMBL" id="MEX6688161.1"/>
    </source>
</evidence>
<dbReference type="EMBL" id="JAULBC010000003">
    <property type="protein sequence ID" value="MEX6688161.1"/>
    <property type="molecule type" value="Genomic_DNA"/>
</dbReference>
<gene>
    <name evidence="1" type="ORF">QTN47_11680</name>
</gene>